<protein>
    <recommendedName>
        <fullName evidence="1">MnmE helical domain-containing protein</fullName>
    </recommendedName>
</protein>
<dbReference type="InterPro" id="IPR025867">
    <property type="entry name" value="MnmE_helical"/>
</dbReference>
<dbReference type="Pfam" id="PF12631">
    <property type="entry name" value="MnmE_helical"/>
    <property type="match status" value="1"/>
</dbReference>
<dbReference type="Gene3D" id="1.20.120.430">
    <property type="entry name" value="tRNA modification GTPase MnmE domain 2"/>
    <property type="match status" value="1"/>
</dbReference>
<sequence>KEIFNRAKEKPLIIVINKIDLPKRINISDITNGTPHPICEVSAKEHTGIEQLNKKILKLIGATELKIDEVMPTRTRHLVLLSKAEENLTRAIRGVEEHRSPELIAFDIKEASRSLGEIIGEVTPEEILDKIFQEFCIGK</sequence>
<comment type="caution">
    <text evidence="2">The sequence shown here is derived from an EMBL/GenBank/DDBJ whole genome shotgun (WGS) entry which is preliminary data.</text>
</comment>
<dbReference type="GO" id="GO:0030488">
    <property type="term" value="P:tRNA methylation"/>
    <property type="evidence" value="ECO:0007669"/>
    <property type="project" value="TreeGrafter"/>
</dbReference>
<dbReference type="PANTHER" id="PTHR42714:SF2">
    <property type="entry name" value="TRNA MODIFICATION GTPASE GTPBP3, MITOCHONDRIAL"/>
    <property type="match status" value="1"/>
</dbReference>
<dbReference type="SUPFAM" id="SSF52540">
    <property type="entry name" value="P-loop containing nucleoside triphosphate hydrolases"/>
    <property type="match status" value="1"/>
</dbReference>
<feature type="domain" description="MnmE helical" evidence="1">
    <location>
        <begin position="20"/>
        <end position="136"/>
    </location>
</feature>
<evidence type="ECO:0000313" key="2">
    <source>
        <dbReference type="EMBL" id="GAJ14070.1"/>
    </source>
</evidence>
<reference evidence="2" key="1">
    <citation type="journal article" date="2014" name="Front. Microbiol.">
        <title>High frequency of phylogenetically diverse reductive dehalogenase-homologous genes in deep subseafloor sedimentary metagenomes.</title>
        <authorList>
            <person name="Kawai M."/>
            <person name="Futagami T."/>
            <person name="Toyoda A."/>
            <person name="Takaki Y."/>
            <person name="Nishi S."/>
            <person name="Hori S."/>
            <person name="Arai W."/>
            <person name="Tsubouchi T."/>
            <person name="Morono Y."/>
            <person name="Uchiyama I."/>
            <person name="Ito T."/>
            <person name="Fujiyama A."/>
            <person name="Inagaki F."/>
            <person name="Takami H."/>
        </authorList>
    </citation>
    <scope>NUCLEOTIDE SEQUENCE</scope>
    <source>
        <strain evidence="2">Expedition CK06-06</strain>
    </source>
</reference>
<dbReference type="SUPFAM" id="SSF116878">
    <property type="entry name" value="TrmE connector domain"/>
    <property type="match status" value="1"/>
</dbReference>
<proteinExistence type="predicted"/>
<dbReference type="InterPro" id="IPR027417">
    <property type="entry name" value="P-loop_NTPase"/>
</dbReference>
<evidence type="ECO:0000259" key="1">
    <source>
        <dbReference type="Pfam" id="PF12631"/>
    </source>
</evidence>
<dbReference type="GO" id="GO:0005829">
    <property type="term" value="C:cytosol"/>
    <property type="evidence" value="ECO:0007669"/>
    <property type="project" value="TreeGrafter"/>
</dbReference>
<dbReference type="InterPro" id="IPR027368">
    <property type="entry name" value="MnmE_dom2"/>
</dbReference>
<dbReference type="AlphaFoldDB" id="X1VUT8"/>
<feature type="non-terminal residue" evidence="2">
    <location>
        <position position="1"/>
    </location>
</feature>
<dbReference type="EMBL" id="BARW01031200">
    <property type="protein sequence ID" value="GAJ14070.1"/>
    <property type="molecule type" value="Genomic_DNA"/>
</dbReference>
<dbReference type="PANTHER" id="PTHR42714">
    <property type="entry name" value="TRNA MODIFICATION GTPASE GTPBP3"/>
    <property type="match status" value="1"/>
</dbReference>
<name>X1VUT8_9ZZZZ</name>
<organism evidence="2">
    <name type="scientific">marine sediment metagenome</name>
    <dbReference type="NCBI Taxonomy" id="412755"/>
    <lineage>
        <taxon>unclassified sequences</taxon>
        <taxon>metagenomes</taxon>
        <taxon>ecological metagenomes</taxon>
    </lineage>
</organism>
<accession>X1VUT8</accession>
<gene>
    <name evidence="2" type="ORF">S12H4_49684</name>
</gene>
<dbReference type="GO" id="GO:0002098">
    <property type="term" value="P:tRNA wobble uridine modification"/>
    <property type="evidence" value="ECO:0007669"/>
    <property type="project" value="TreeGrafter"/>
</dbReference>